<evidence type="ECO:0000259" key="3">
    <source>
        <dbReference type="PROSITE" id="PS50234"/>
    </source>
</evidence>
<evidence type="ECO:0000259" key="2">
    <source>
        <dbReference type="PROSITE" id="PS50127"/>
    </source>
</evidence>
<dbReference type="RefSeq" id="XP_031871456.1">
    <property type="nucleotide sequence ID" value="XM_032011763.1"/>
</dbReference>
<dbReference type="Gene3D" id="3.40.50.410">
    <property type="entry name" value="von Willebrand factor, type A domain"/>
    <property type="match status" value="1"/>
</dbReference>
<dbReference type="InterPro" id="IPR016135">
    <property type="entry name" value="UBQ-conjugating_enzyme/RWD"/>
</dbReference>
<dbReference type="SUPFAM" id="SSF53300">
    <property type="entry name" value="vWA-like"/>
    <property type="match status" value="1"/>
</dbReference>
<dbReference type="PANTHER" id="PTHR24068">
    <property type="entry name" value="UBIQUITIN-CONJUGATING ENZYME E2"/>
    <property type="match status" value="1"/>
</dbReference>
<feature type="region of interest" description="Disordered" evidence="1">
    <location>
        <begin position="1120"/>
        <end position="1226"/>
    </location>
</feature>
<dbReference type="STRING" id="2656787.A0A370TTF0"/>
<dbReference type="Pfam" id="PF00179">
    <property type="entry name" value="UQ_con"/>
    <property type="match status" value="1"/>
</dbReference>
<sequence>MDSSSVIAASADNRSVSEVNLIGFAQGAPRTIAPSSITSSSSPDLARVFVRLPNGTKFLVPVPQDANVHELHIQALRRAGKIGVNGTPEDTLLETIGNDPIVLFSDDLLLDVMDLTADNTFGLRPLVNPSSSSLESQGGGTSANLSASNISFTAPNTGHSPHGEDSVVYIRWITLEAALDNSCLRQLPVDGSPIPSGTTLNDLYMIAVDRLCGSSPQGTCTNPTRLNLFLRECSLHALNNPATLSDLGLKGNRRGPLNIFIEFVGPERRLSLNHLSSSNDPKSLWNFDSTIRGMSTFITSLQILLKEIERGNCSLDGIIEVLWELTHFPPLLLAFRAVHESRLGSEAPVGPLLLVASAFHAICRRMVPSEICPSSENLLEASRQITYWICSMRSEASLLRSSAQKLIRQAQIEEAADNRSLTPTFLPFNEVTLPLAPGTGPREKTFLVSCEIKDSALCRLLGLAIHENAARPWDFYFHSVGGWKDLWNHKIVALLQPKEFGTLIDTTNSDQAFRMIGPLQIGTCLAAELPVITLSATGYVSRYDHEDMECAERAFITWNAIEKRTKLPGNPGQFLSQKLDPILLQRKGTLSWALDAWTEWTKAADFGAPEEAIIICVDTSSSMASAMPYGWLLNQNALGSNPSRLTEVKEFFKNQALRISALNLSTYLGLVTFAGSVVTNQPLTPLHLNFSHQLDGIQAAGNTAIFDALDRASGMLVELQHRYPQTKCRIILLTDGCDNNSKAVPFEISSRLYERNIVLDAIVIGSSETRELFKIAKNTGGYAFKPLTQQALFQIFLLETVSDIRTRPDIVRVKCNGSLDWSIFVPKAADMSDPYNFPPCRPHPNQEDYFIALADAGQFMSRMSRRPGGSAGSVYSVSTTLSNASTLTATAGGISRILLSEIKAMVDNPHKYMDIYVSQSNMGFWKVVMQGPPDSPYARGTFLLYVEIGPEFPRKPPSARFITPMLHPNITKHGRVCHPVFDREWSPATRVYAVLQQLYGILMSFEARDAVDPLSALRFLSDEAGGRREVVNYVSIKLHFDLAMCSFFAHIELFNPILTLDQKVSRFAQRPRHLHRADIIGDDLSSVGWSSTKTPSSYASSVVSDTTIVSASLNPFGAHAQNLGRNPSTNPPSYRTAPSLSQYSIRSVSTLSSDLASQRRPTPQPPTAAGNQASGNANGGPQAGNGGRGRVPSGSVVSSSASVVSGSSDNGSEAGTVSSRRSRRASFFAKLRNVGSNV</sequence>
<dbReference type="AlphaFoldDB" id="A0A370TTF0"/>
<protein>
    <recommendedName>
        <fullName evidence="6">UBC core domain-containing protein</fullName>
    </recommendedName>
</protein>
<dbReference type="SMART" id="SM00327">
    <property type="entry name" value="VWA"/>
    <property type="match status" value="1"/>
</dbReference>
<feature type="compositionally biased region" description="Polar residues" evidence="1">
    <location>
        <begin position="1123"/>
        <end position="1161"/>
    </location>
</feature>
<accession>A0A370TTF0</accession>
<dbReference type="InterPro" id="IPR036465">
    <property type="entry name" value="vWFA_dom_sf"/>
</dbReference>
<dbReference type="OrthoDB" id="10069349at2759"/>
<dbReference type="InterPro" id="IPR002035">
    <property type="entry name" value="VWF_A"/>
</dbReference>
<feature type="compositionally biased region" description="Low complexity" evidence="1">
    <location>
        <begin position="1190"/>
        <end position="1212"/>
    </location>
</feature>
<name>A0A370TTF0_9HELO</name>
<evidence type="ECO:0000313" key="4">
    <source>
        <dbReference type="EMBL" id="RDL38800.1"/>
    </source>
</evidence>
<feature type="domain" description="VWFA" evidence="3">
    <location>
        <begin position="612"/>
        <end position="811"/>
    </location>
</feature>
<dbReference type="PROSITE" id="PS50127">
    <property type="entry name" value="UBC_2"/>
    <property type="match status" value="1"/>
</dbReference>
<gene>
    <name evidence="4" type="ORF">BP5553_03140</name>
</gene>
<dbReference type="Pfam" id="PF00092">
    <property type="entry name" value="VWA"/>
    <property type="match status" value="1"/>
</dbReference>
<feature type="domain" description="UBC core" evidence="2">
    <location>
        <begin position="893"/>
        <end position="1039"/>
    </location>
</feature>
<evidence type="ECO:0008006" key="6">
    <source>
        <dbReference type="Google" id="ProtNLM"/>
    </source>
</evidence>
<comment type="caution">
    <text evidence="4">The sequence shown here is derived from an EMBL/GenBank/DDBJ whole genome shotgun (WGS) entry which is preliminary data.</text>
</comment>
<dbReference type="SUPFAM" id="SSF54495">
    <property type="entry name" value="UBC-like"/>
    <property type="match status" value="1"/>
</dbReference>
<reference evidence="4 5" key="1">
    <citation type="journal article" date="2018" name="IMA Fungus">
        <title>IMA Genome-F 9: Draft genome sequence of Annulohypoxylon stygium, Aspergillus mulundensis, Berkeleyomyces basicola (syn. Thielaviopsis basicola), Ceratocystis smalleyi, two Cercospora beticola strains, Coleophoma cylindrospora, Fusarium fracticaudum, Phialophora cf. hyalina, and Morchella septimelata.</title>
        <authorList>
            <person name="Wingfield B.D."/>
            <person name="Bills G.F."/>
            <person name="Dong Y."/>
            <person name="Huang W."/>
            <person name="Nel W.J."/>
            <person name="Swalarsk-Parry B.S."/>
            <person name="Vaghefi N."/>
            <person name="Wilken P.M."/>
            <person name="An Z."/>
            <person name="de Beer Z.W."/>
            <person name="De Vos L."/>
            <person name="Chen L."/>
            <person name="Duong T.A."/>
            <person name="Gao Y."/>
            <person name="Hammerbacher A."/>
            <person name="Kikkert J.R."/>
            <person name="Li Y."/>
            <person name="Li H."/>
            <person name="Li K."/>
            <person name="Li Q."/>
            <person name="Liu X."/>
            <person name="Ma X."/>
            <person name="Naidoo K."/>
            <person name="Pethybridge S.J."/>
            <person name="Sun J."/>
            <person name="Steenkamp E.T."/>
            <person name="van der Nest M.A."/>
            <person name="van Wyk S."/>
            <person name="Wingfield M.J."/>
            <person name="Xiong C."/>
            <person name="Yue Q."/>
            <person name="Zhang X."/>
        </authorList>
    </citation>
    <scope>NUCLEOTIDE SEQUENCE [LARGE SCALE GENOMIC DNA]</scope>
    <source>
        <strain evidence="4 5">BP 5553</strain>
    </source>
</reference>
<dbReference type="EMBL" id="NPIC01000002">
    <property type="protein sequence ID" value="RDL38800.1"/>
    <property type="molecule type" value="Genomic_DNA"/>
</dbReference>
<dbReference type="SMART" id="SM00212">
    <property type="entry name" value="UBCc"/>
    <property type="match status" value="1"/>
</dbReference>
<keyword evidence="5" id="KW-1185">Reference proteome</keyword>
<dbReference type="PROSITE" id="PS50234">
    <property type="entry name" value="VWFA"/>
    <property type="match status" value="1"/>
</dbReference>
<dbReference type="GeneID" id="43595989"/>
<dbReference type="InterPro" id="IPR000608">
    <property type="entry name" value="UBC"/>
</dbReference>
<dbReference type="CDD" id="cd00198">
    <property type="entry name" value="vWFA"/>
    <property type="match status" value="1"/>
</dbReference>
<organism evidence="4 5">
    <name type="scientific">Venustampulla echinocandica</name>
    <dbReference type="NCBI Taxonomy" id="2656787"/>
    <lineage>
        <taxon>Eukaryota</taxon>
        <taxon>Fungi</taxon>
        <taxon>Dikarya</taxon>
        <taxon>Ascomycota</taxon>
        <taxon>Pezizomycotina</taxon>
        <taxon>Leotiomycetes</taxon>
        <taxon>Helotiales</taxon>
        <taxon>Pleuroascaceae</taxon>
        <taxon>Venustampulla</taxon>
    </lineage>
</organism>
<evidence type="ECO:0000256" key="1">
    <source>
        <dbReference type="SAM" id="MobiDB-lite"/>
    </source>
</evidence>
<evidence type="ECO:0000313" key="5">
    <source>
        <dbReference type="Proteomes" id="UP000254866"/>
    </source>
</evidence>
<feature type="compositionally biased region" description="Gly residues" evidence="1">
    <location>
        <begin position="1177"/>
        <end position="1189"/>
    </location>
</feature>
<proteinExistence type="predicted"/>
<dbReference type="Proteomes" id="UP000254866">
    <property type="component" value="Unassembled WGS sequence"/>
</dbReference>
<dbReference type="Gene3D" id="3.10.110.10">
    <property type="entry name" value="Ubiquitin Conjugating Enzyme"/>
    <property type="match status" value="1"/>
</dbReference>